<protein>
    <submittedName>
        <fullName evidence="7">Methyl-accepting chemotaxis protein</fullName>
    </submittedName>
</protein>
<dbReference type="GO" id="GO:0007165">
    <property type="term" value="P:signal transduction"/>
    <property type="evidence" value="ECO:0007669"/>
    <property type="project" value="UniProtKB-KW"/>
</dbReference>
<dbReference type="PANTHER" id="PTHR32089">
    <property type="entry name" value="METHYL-ACCEPTING CHEMOTAXIS PROTEIN MCPB"/>
    <property type="match status" value="1"/>
</dbReference>
<keyword evidence="4" id="KW-0812">Transmembrane</keyword>
<dbReference type="InterPro" id="IPR004089">
    <property type="entry name" value="MCPsignal_dom"/>
</dbReference>
<accession>A0A290HC37</accession>
<dbReference type="RefSeq" id="WP_096046244.1">
    <property type="nucleotide sequence ID" value="NZ_CP023275.1"/>
</dbReference>
<dbReference type="OrthoDB" id="9776024at2"/>
<dbReference type="Gene3D" id="1.10.287.950">
    <property type="entry name" value="Methyl-accepting chemotaxis protein"/>
    <property type="match status" value="1"/>
</dbReference>
<dbReference type="PANTHER" id="PTHR32089:SF114">
    <property type="entry name" value="METHYL-ACCEPTING CHEMOTAXIS PROTEIN MCPB"/>
    <property type="match status" value="1"/>
</dbReference>
<dbReference type="CDD" id="cd06225">
    <property type="entry name" value="HAMP"/>
    <property type="match status" value="1"/>
</dbReference>
<feature type="transmembrane region" description="Helical" evidence="4">
    <location>
        <begin position="177"/>
        <end position="196"/>
    </location>
</feature>
<gene>
    <name evidence="7" type="ORF">SJPD1_1010</name>
</gene>
<organism evidence="7 8">
    <name type="scientific">Sulfurospirillum diekertiae</name>
    <dbReference type="NCBI Taxonomy" id="1854492"/>
    <lineage>
        <taxon>Bacteria</taxon>
        <taxon>Pseudomonadati</taxon>
        <taxon>Campylobacterota</taxon>
        <taxon>Epsilonproteobacteria</taxon>
        <taxon>Campylobacterales</taxon>
        <taxon>Sulfurospirillaceae</taxon>
        <taxon>Sulfurospirillum</taxon>
    </lineage>
</organism>
<keyword evidence="1 3" id="KW-0807">Transducer</keyword>
<feature type="transmembrane region" description="Helical" evidence="4">
    <location>
        <begin position="12"/>
        <end position="32"/>
    </location>
</feature>
<evidence type="ECO:0000256" key="2">
    <source>
        <dbReference type="ARBA" id="ARBA00029447"/>
    </source>
</evidence>
<feature type="domain" description="HAMP" evidence="6">
    <location>
        <begin position="198"/>
        <end position="252"/>
    </location>
</feature>
<keyword evidence="4" id="KW-1133">Transmembrane helix</keyword>
<evidence type="ECO:0000256" key="1">
    <source>
        <dbReference type="ARBA" id="ARBA00023224"/>
    </source>
</evidence>
<dbReference type="Pfam" id="PF11845">
    <property type="entry name" value="Tll0287-like"/>
    <property type="match status" value="1"/>
</dbReference>
<dbReference type="EMBL" id="CP023275">
    <property type="protein sequence ID" value="ATB69122.1"/>
    <property type="molecule type" value="Genomic_DNA"/>
</dbReference>
<keyword evidence="4" id="KW-0472">Membrane</keyword>
<sequence>MLKTLKSKTLFTLFISIGGTFILLFSFISNDYEKLAKSQFKASSTMLSSSIFQTIKGSMSSGDPQLIASTIQEASSIAGVTQLKVYKSSSVKELFASPKDEPIPLKLEPLLEQQTEIFEEFNEKNQEYIRIALPLKAEISCLRCHANVKEGDVLGVSELIISTQTSKENITYAKMRIVFFMALAVALILVIFLLFFKKEIFGVIEKLRIMVYNVAKGDRDLTRRLEIKQYDELGTVSSLINEFLSKIQETLHAVKKSSSLNLESAEELTQIAASLVGKIASQIEAIAHVHSSIMAIRTETSESYALSKTSSLNLQEARMSLNKLFLELETSVGNIQKDSQHERELALKTSDLTAHAKQIKIVLEAIEDIASQTNLLSLNAAIEAARAGEHGRGFAVVADEVRKLAEKTQASLEEISSVVHAITSGILEISSEIQKSSENAITISSNSQALIDEARKSDEKLSFAVQNAEKTMHKSSQAMHHIEGLVEIAHTMVNVAEETKATSLMFQSISREQAQKSNHLKTMLQSFRTQNGH</sequence>
<dbReference type="SMART" id="SM00283">
    <property type="entry name" value="MA"/>
    <property type="match status" value="1"/>
</dbReference>
<dbReference type="Gene3D" id="3.30.450.290">
    <property type="match status" value="1"/>
</dbReference>
<dbReference type="Pfam" id="PF00015">
    <property type="entry name" value="MCPsignal"/>
    <property type="match status" value="1"/>
</dbReference>
<dbReference type="PROSITE" id="PS50885">
    <property type="entry name" value="HAMP"/>
    <property type="match status" value="1"/>
</dbReference>
<evidence type="ECO:0000313" key="7">
    <source>
        <dbReference type="EMBL" id="ATB69122.1"/>
    </source>
</evidence>
<name>A0A290HC37_9BACT</name>
<dbReference type="InterPro" id="IPR021796">
    <property type="entry name" value="Tll0287-like_dom"/>
</dbReference>
<reference evidence="8" key="1">
    <citation type="submission" date="2017-09" db="EMBL/GenBank/DDBJ databases">
        <title>The complete genome of Sulfurospirillum sp. JPD-1.</title>
        <authorList>
            <person name="Goris T."/>
        </authorList>
    </citation>
    <scope>NUCLEOTIDE SEQUENCE [LARGE SCALE GENOMIC DNA]</scope>
    <source>
        <strain evidence="8">JPD-1</strain>
    </source>
</reference>
<comment type="similarity">
    <text evidence="2">Belongs to the methyl-accepting chemotaxis (MCP) protein family.</text>
</comment>
<dbReference type="Proteomes" id="UP000217349">
    <property type="component" value="Chromosome"/>
</dbReference>
<evidence type="ECO:0000256" key="3">
    <source>
        <dbReference type="PROSITE-ProRule" id="PRU00284"/>
    </source>
</evidence>
<dbReference type="GO" id="GO:0016020">
    <property type="term" value="C:membrane"/>
    <property type="evidence" value="ECO:0007669"/>
    <property type="project" value="InterPro"/>
</dbReference>
<dbReference type="KEGG" id="sulj:SJPD1_1010"/>
<evidence type="ECO:0000259" key="6">
    <source>
        <dbReference type="PROSITE" id="PS50885"/>
    </source>
</evidence>
<evidence type="ECO:0000313" key="8">
    <source>
        <dbReference type="Proteomes" id="UP000217349"/>
    </source>
</evidence>
<feature type="domain" description="Methyl-accepting transducer" evidence="5">
    <location>
        <begin position="257"/>
        <end position="507"/>
    </location>
</feature>
<dbReference type="SUPFAM" id="SSF58104">
    <property type="entry name" value="Methyl-accepting chemotaxis protein (MCP) signaling domain"/>
    <property type="match status" value="1"/>
</dbReference>
<proteinExistence type="inferred from homology"/>
<dbReference type="InterPro" id="IPR003660">
    <property type="entry name" value="HAMP_dom"/>
</dbReference>
<evidence type="ECO:0000259" key="5">
    <source>
        <dbReference type="PROSITE" id="PS50111"/>
    </source>
</evidence>
<dbReference type="PROSITE" id="PS50111">
    <property type="entry name" value="CHEMOTAXIS_TRANSDUC_2"/>
    <property type="match status" value="1"/>
</dbReference>
<evidence type="ECO:0000256" key="4">
    <source>
        <dbReference type="SAM" id="Phobius"/>
    </source>
</evidence>
<dbReference type="AlphaFoldDB" id="A0A290HC37"/>